<gene>
    <name evidence="2" type="ORF">IW256_006100</name>
</gene>
<dbReference type="InterPro" id="IPR011037">
    <property type="entry name" value="Pyrv_Knase-like_insert_dom_sf"/>
</dbReference>
<dbReference type="GO" id="GO:0030170">
    <property type="term" value="F:pyridoxal phosphate binding"/>
    <property type="evidence" value="ECO:0007669"/>
    <property type="project" value="InterPro"/>
</dbReference>
<dbReference type="GO" id="GO:0030151">
    <property type="term" value="F:molybdenum ion binding"/>
    <property type="evidence" value="ECO:0007669"/>
    <property type="project" value="InterPro"/>
</dbReference>
<dbReference type="Pfam" id="PF03476">
    <property type="entry name" value="MOSC_N"/>
    <property type="match status" value="1"/>
</dbReference>
<dbReference type="PROSITE" id="PS51340">
    <property type="entry name" value="MOSC"/>
    <property type="match status" value="1"/>
</dbReference>
<dbReference type="PANTHER" id="PTHR14237:SF19">
    <property type="entry name" value="MITOCHONDRIAL AMIDOXIME REDUCING COMPONENT 1"/>
    <property type="match status" value="1"/>
</dbReference>
<name>A0A931DM08_9ACTN</name>
<keyword evidence="3" id="KW-1185">Reference proteome</keyword>
<feature type="domain" description="MOSC" evidence="1">
    <location>
        <begin position="126"/>
        <end position="265"/>
    </location>
</feature>
<reference evidence="2" key="1">
    <citation type="submission" date="2020-11" db="EMBL/GenBank/DDBJ databases">
        <title>Sequencing the genomes of 1000 actinobacteria strains.</title>
        <authorList>
            <person name="Klenk H.-P."/>
        </authorList>
    </citation>
    <scope>NUCLEOTIDE SEQUENCE</scope>
    <source>
        <strain evidence="2">DSM 43175</strain>
    </source>
</reference>
<dbReference type="SUPFAM" id="SSF141673">
    <property type="entry name" value="MOSC N-terminal domain-like"/>
    <property type="match status" value="1"/>
</dbReference>
<dbReference type="Pfam" id="PF03473">
    <property type="entry name" value="MOSC"/>
    <property type="match status" value="1"/>
</dbReference>
<accession>A0A931DM08</accession>
<dbReference type="SUPFAM" id="SSF50800">
    <property type="entry name" value="PK beta-barrel domain-like"/>
    <property type="match status" value="1"/>
</dbReference>
<sequence>MPASSPSAVVTELNVYPLKSGGGTALHTAELLPTGLRHDREFMLVTPEGRFLSQRDYARMAVLRPSYDGEVLMVEVAGPAAPAPFVHKAVDDGPVLEVLVHRYECQGTDQGDEAAAWFSALLDTDCRLVRFTGHRRTSRGGGEVAFADGYPLLVISAESLADLNGRLDEPVPMNRFRPSVVIEGLGPYGEDRVRLLRVGGTLIEMVKSCARCLIITTDQDTGERGREPLRTLAGYRTIDRGVRFGQNAVPRTTGTLTVGDPVEIVEAR</sequence>
<evidence type="ECO:0000313" key="3">
    <source>
        <dbReference type="Proteomes" id="UP000614047"/>
    </source>
</evidence>
<dbReference type="PANTHER" id="PTHR14237">
    <property type="entry name" value="MOLYBDOPTERIN COFACTOR SULFURASE MOSC"/>
    <property type="match status" value="1"/>
</dbReference>
<dbReference type="InterPro" id="IPR005303">
    <property type="entry name" value="MOCOS_middle"/>
</dbReference>
<dbReference type="AlphaFoldDB" id="A0A931DM08"/>
<comment type="caution">
    <text evidence="2">The sequence shown here is derived from an EMBL/GenBank/DDBJ whole genome shotgun (WGS) entry which is preliminary data.</text>
</comment>
<dbReference type="RefSeq" id="WP_197014239.1">
    <property type="nucleotide sequence ID" value="NZ_BAABES010000002.1"/>
</dbReference>
<dbReference type="GO" id="GO:0003824">
    <property type="term" value="F:catalytic activity"/>
    <property type="evidence" value="ECO:0007669"/>
    <property type="project" value="InterPro"/>
</dbReference>
<organism evidence="2 3">
    <name type="scientific">Actinomadura viridis</name>
    <dbReference type="NCBI Taxonomy" id="58110"/>
    <lineage>
        <taxon>Bacteria</taxon>
        <taxon>Bacillati</taxon>
        <taxon>Actinomycetota</taxon>
        <taxon>Actinomycetes</taxon>
        <taxon>Streptosporangiales</taxon>
        <taxon>Thermomonosporaceae</taxon>
        <taxon>Actinomadura</taxon>
    </lineage>
</organism>
<dbReference type="Proteomes" id="UP000614047">
    <property type="component" value="Unassembled WGS sequence"/>
</dbReference>
<protein>
    <submittedName>
        <fullName evidence="2">Uncharacterized protein YcbX</fullName>
    </submittedName>
</protein>
<evidence type="ECO:0000313" key="2">
    <source>
        <dbReference type="EMBL" id="MBG6091987.1"/>
    </source>
</evidence>
<evidence type="ECO:0000259" key="1">
    <source>
        <dbReference type="PROSITE" id="PS51340"/>
    </source>
</evidence>
<dbReference type="EMBL" id="JADOUA010000001">
    <property type="protein sequence ID" value="MBG6091987.1"/>
    <property type="molecule type" value="Genomic_DNA"/>
</dbReference>
<dbReference type="InterPro" id="IPR005302">
    <property type="entry name" value="MoCF_Sase_C"/>
</dbReference>
<proteinExistence type="predicted"/>